<name>A0A1F5MFS4_9BACT</name>
<organism evidence="1 2">
    <name type="scientific">Candidatus Daviesbacteria bacterium RIFCSPLOWO2_02_FULL_36_7</name>
    <dbReference type="NCBI Taxonomy" id="1797792"/>
    <lineage>
        <taxon>Bacteria</taxon>
        <taxon>Candidatus Daviesiibacteriota</taxon>
    </lineage>
</organism>
<proteinExistence type="predicted"/>
<protein>
    <submittedName>
        <fullName evidence="1">Uncharacterized protein</fullName>
    </submittedName>
</protein>
<dbReference type="GO" id="GO:0006355">
    <property type="term" value="P:regulation of DNA-templated transcription"/>
    <property type="evidence" value="ECO:0007669"/>
    <property type="project" value="InterPro"/>
</dbReference>
<sequence length="83" mass="9586">MQRYQIYLKSQTVSTLTDLAKELDMSRSQIIRDVVERVSDQYSKLLKALAKTRAKNNSLLKMAGFVKFGKNIAENIDEIYLKD</sequence>
<accession>A0A1F5MFS4</accession>
<comment type="caution">
    <text evidence="1">The sequence shown here is derived from an EMBL/GenBank/DDBJ whole genome shotgun (WGS) entry which is preliminary data.</text>
</comment>
<gene>
    <name evidence="1" type="ORF">A3I48_03805</name>
</gene>
<dbReference type="EMBL" id="MFDT01000073">
    <property type="protein sequence ID" value="OGE64221.1"/>
    <property type="molecule type" value="Genomic_DNA"/>
</dbReference>
<dbReference type="AlphaFoldDB" id="A0A1F5MFS4"/>
<dbReference type="Proteomes" id="UP000178859">
    <property type="component" value="Unassembled WGS sequence"/>
</dbReference>
<reference evidence="1 2" key="1">
    <citation type="journal article" date="2016" name="Nat. Commun.">
        <title>Thousands of microbial genomes shed light on interconnected biogeochemical processes in an aquifer system.</title>
        <authorList>
            <person name="Anantharaman K."/>
            <person name="Brown C.T."/>
            <person name="Hug L.A."/>
            <person name="Sharon I."/>
            <person name="Castelle C.J."/>
            <person name="Probst A.J."/>
            <person name="Thomas B.C."/>
            <person name="Singh A."/>
            <person name="Wilkins M.J."/>
            <person name="Karaoz U."/>
            <person name="Brodie E.L."/>
            <person name="Williams K.H."/>
            <person name="Hubbard S.S."/>
            <person name="Banfield J.F."/>
        </authorList>
    </citation>
    <scope>NUCLEOTIDE SEQUENCE [LARGE SCALE GENOMIC DNA]</scope>
</reference>
<evidence type="ECO:0000313" key="1">
    <source>
        <dbReference type="EMBL" id="OGE64221.1"/>
    </source>
</evidence>
<evidence type="ECO:0000313" key="2">
    <source>
        <dbReference type="Proteomes" id="UP000178859"/>
    </source>
</evidence>